<accession>A0A2P1PPZ2</accession>
<dbReference type="EMBL" id="CP027860">
    <property type="protein sequence ID" value="AVP96910.1"/>
    <property type="molecule type" value="Genomic_DNA"/>
</dbReference>
<keyword evidence="3" id="KW-1185">Reference proteome</keyword>
<keyword evidence="1" id="KW-1133">Transmembrane helix</keyword>
<keyword evidence="1" id="KW-0812">Transmembrane</keyword>
<protein>
    <submittedName>
        <fullName evidence="2">Uncharacterized protein</fullName>
    </submittedName>
</protein>
<dbReference type="KEGG" id="xba:C7S18_06710"/>
<evidence type="ECO:0000313" key="3">
    <source>
        <dbReference type="Proteomes" id="UP000241074"/>
    </source>
</evidence>
<reference evidence="2 3" key="1">
    <citation type="submission" date="2018-03" db="EMBL/GenBank/DDBJ databases">
        <title>Ahniella affigens gen. nov., sp. nov., a gammaproteobacterium isolated from sandy soil near a stream.</title>
        <authorList>
            <person name="Ko Y."/>
            <person name="Kim J.-H."/>
        </authorList>
    </citation>
    <scope>NUCLEOTIDE SEQUENCE [LARGE SCALE GENOMIC DNA]</scope>
    <source>
        <strain evidence="2 3">D13</strain>
    </source>
</reference>
<organism evidence="2 3">
    <name type="scientific">Ahniella affigens</name>
    <dbReference type="NCBI Taxonomy" id="2021234"/>
    <lineage>
        <taxon>Bacteria</taxon>
        <taxon>Pseudomonadati</taxon>
        <taxon>Pseudomonadota</taxon>
        <taxon>Gammaproteobacteria</taxon>
        <taxon>Lysobacterales</taxon>
        <taxon>Rhodanobacteraceae</taxon>
        <taxon>Ahniella</taxon>
    </lineage>
</organism>
<proteinExistence type="predicted"/>
<keyword evidence="1" id="KW-0472">Membrane</keyword>
<dbReference type="Proteomes" id="UP000241074">
    <property type="component" value="Chromosome"/>
</dbReference>
<sequence>MGVTHQNHESLPISRGPVLKRVVVLAAIAVLGMLIMRLVNGPERITAEMVVAKAHGSMTFPVDLGDDMFIDRIESEGNAVVSTVSMRSIEIGQDREMFADALRKASISDSCREMQSMKDAFARSGLTLVKQYMDKNGDLIVRVSIGAADCP</sequence>
<name>A0A2P1PPZ2_9GAMM</name>
<dbReference type="AlphaFoldDB" id="A0A2P1PPZ2"/>
<feature type="transmembrane region" description="Helical" evidence="1">
    <location>
        <begin position="18"/>
        <end position="39"/>
    </location>
</feature>
<evidence type="ECO:0000313" key="2">
    <source>
        <dbReference type="EMBL" id="AVP96910.1"/>
    </source>
</evidence>
<evidence type="ECO:0000256" key="1">
    <source>
        <dbReference type="SAM" id="Phobius"/>
    </source>
</evidence>
<gene>
    <name evidence="2" type="ORF">C7S18_06710</name>
</gene>
<reference evidence="2 3" key="2">
    <citation type="submission" date="2018-03" db="EMBL/GenBank/DDBJ databases">
        <authorList>
            <person name="Keele B.F."/>
        </authorList>
    </citation>
    <scope>NUCLEOTIDE SEQUENCE [LARGE SCALE GENOMIC DNA]</scope>
    <source>
        <strain evidence="2 3">D13</strain>
    </source>
</reference>